<comment type="function">
    <text evidence="1 11">Produces ATP from ADP in the presence of a proton gradient across the membrane. The gamma chain is believed to be important in regulating ATPase activity and the flow of protons through the CF(0) complex.</text>
</comment>
<dbReference type="OrthoDB" id="9812769at2"/>
<keyword evidence="8 11" id="KW-0472">Membrane</keyword>
<evidence type="ECO:0000256" key="9">
    <source>
        <dbReference type="ARBA" id="ARBA00023196"/>
    </source>
</evidence>
<gene>
    <name evidence="11" type="primary">atpG</name>
    <name evidence="12" type="ORF">VN24_08240</name>
</gene>
<dbReference type="FunFam" id="3.40.1380.10:FF:000002">
    <property type="entry name" value="ATP synthase gamma chain"/>
    <property type="match status" value="1"/>
</dbReference>
<dbReference type="InterPro" id="IPR000131">
    <property type="entry name" value="ATP_synth_F1_gsu"/>
</dbReference>
<proteinExistence type="inferred from homology"/>
<dbReference type="PRINTS" id="PR00126">
    <property type="entry name" value="ATPASEGAMMA"/>
</dbReference>
<evidence type="ECO:0000313" key="13">
    <source>
        <dbReference type="Proteomes" id="UP000032633"/>
    </source>
</evidence>
<dbReference type="GO" id="GO:0016787">
    <property type="term" value="F:hydrolase activity"/>
    <property type="evidence" value="ECO:0007669"/>
    <property type="project" value="UniProtKB-KW"/>
</dbReference>
<dbReference type="AlphaFoldDB" id="A0A0D5NH00"/>
<dbReference type="GO" id="GO:0042777">
    <property type="term" value="P:proton motive force-driven plasma membrane ATP synthesis"/>
    <property type="evidence" value="ECO:0007669"/>
    <property type="project" value="UniProtKB-UniRule"/>
</dbReference>
<organism evidence="12 13">
    <name type="scientific">Paenibacillus beijingensis</name>
    <dbReference type="NCBI Taxonomy" id="1126833"/>
    <lineage>
        <taxon>Bacteria</taxon>
        <taxon>Bacillati</taxon>
        <taxon>Bacillota</taxon>
        <taxon>Bacilli</taxon>
        <taxon>Bacillales</taxon>
        <taxon>Paenibacillaceae</taxon>
        <taxon>Paenibacillus</taxon>
    </lineage>
</organism>
<evidence type="ECO:0000256" key="5">
    <source>
        <dbReference type="ARBA" id="ARBA00022475"/>
    </source>
</evidence>
<dbReference type="GO" id="GO:0045259">
    <property type="term" value="C:proton-transporting ATP synthase complex"/>
    <property type="evidence" value="ECO:0007669"/>
    <property type="project" value="UniProtKB-KW"/>
</dbReference>
<keyword evidence="9 11" id="KW-0139">CF(1)</keyword>
<dbReference type="GO" id="GO:0046933">
    <property type="term" value="F:proton-transporting ATP synthase activity, rotational mechanism"/>
    <property type="evidence" value="ECO:0007669"/>
    <property type="project" value="UniProtKB-UniRule"/>
</dbReference>
<evidence type="ECO:0000256" key="1">
    <source>
        <dbReference type="ARBA" id="ARBA00003456"/>
    </source>
</evidence>
<dbReference type="STRING" id="1126833.VN24_08240"/>
<reference evidence="13" key="2">
    <citation type="submission" date="2015-03" db="EMBL/GenBank/DDBJ databases">
        <title>Genome sequence of Paenibacillus beijingensis strain DSM 24997T.</title>
        <authorList>
            <person name="Kwak Y."/>
            <person name="Shin J.-H."/>
        </authorList>
    </citation>
    <scope>NUCLEOTIDE SEQUENCE [LARGE SCALE GENOMIC DNA]</scope>
    <source>
        <strain evidence="13">DSM 24997</strain>
    </source>
</reference>
<keyword evidence="10 11" id="KW-0066">ATP synthesis</keyword>
<sequence length="295" mass="32569">MATNMRDIKREIKSKQNTKQITKAMEMVAASRLRRAQQAAEAARPYADKLKEVVANIAAGTKGVKHPMLESRPIRKTGYLVITSDRGLAGGYNANVLRKVTQTIREKHKSSDEYVLFVIGRKGRDYFQRRSMPIAEEVTGLPDSPTFADIKSIAKTAVQMFENEAYDELYLYYNEFVNAITQIPVEKRLLPLDETAGLNEAASPTGASAIAEYEYEPSAEGVLEILLPKYAETLIYSALLDGKASEFGARMTAMGNATKNATKMISQLTLTYNRARQAAITQEISEIVAGANAQS</sequence>
<dbReference type="Pfam" id="PF00231">
    <property type="entry name" value="ATP-synt"/>
    <property type="match status" value="1"/>
</dbReference>
<dbReference type="EMBL" id="CP011058">
    <property type="protein sequence ID" value="AJY74561.1"/>
    <property type="molecule type" value="Genomic_DNA"/>
</dbReference>
<comment type="subunit">
    <text evidence="11">F-type ATPases have 2 components, CF(1) - the catalytic core - and CF(0) - the membrane proton channel. CF(1) has five subunits: alpha(3), beta(3), gamma(1), delta(1), epsilon(1). CF(0) has three main subunits: a, b and c.</text>
</comment>
<dbReference type="RefSeq" id="WP_045669994.1">
    <property type="nucleotide sequence ID" value="NZ_CP011058.1"/>
</dbReference>
<comment type="subcellular location">
    <subcellularLocation>
        <location evidence="2 11">Cell membrane</location>
        <topology evidence="2 11">Peripheral membrane protein</topology>
    </subcellularLocation>
</comment>
<dbReference type="GO" id="GO:0005524">
    <property type="term" value="F:ATP binding"/>
    <property type="evidence" value="ECO:0007669"/>
    <property type="project" value="UniProtKB-UniRule"/>
</dbReference>
<evidence type="ECO:0000256" key="4">
    <source>
        <dbReference type="ARBA" id="ARBA00022448"/>
    </source>
</evidence>
<keyword evidence="5 11" id="KW-1003">Cell membrane</keyword>
<dbReference type="KEGG" id="pbj:VN24_08240"/>
<protein>
    <recommendedName>
        <fullName evidence="11">ATP synthase gamma chain</fullName>
    </recommendedName>
    <alternativeName>
        <fullName evidence="11">ATP synthase F1 sector gamma subunit</fullName>
    </alternativeName>
    <alternativeName>
        <fullName evidence="11">F-ATPase gamma subunit</fullName>
    </alternativeName>
</protein>
<evidence type="ECO:0000256" key="10">
    <source>
        <dbReference type="ARBA" id="ARBA00023310"/>
    </source>
</evidence>
<evidence type="ECO:0000256" key="11">
    <source>
        <dbReference type="HAMAP-Rule" id="MF_00815"/>
    </source>
</evidence>
<evidence type="ECO:0000256" key="7">
    <source>
        <dbReference type="ARBA" id="ARBA00023065"/>
    </source>
</evidence>
<keyword evidence="12" id="KW-0378">Hydrolase</keyword>
<dbReference type="InterPro" id="IPR035968">
    <property type="entry name" value="ATP_synth_F1_ATPase_gsu"/>
</dbReference>
<dbReference type="CDD" id="cd12151">
    <property type="entry name" value="F1-ATPase_gamma"/>
    <property type="match status" value="1"/>
</dbReference>
<dbReference type="NCBIfam" id="NF004145">
    <property type="entry name" value="PRK05621.1-2"/>
    <property type="match status" value="1"/>
</dbReference>
<evidence type="ECO:0000313" key="12">
    <source>
        <dbReference type="EMBL" id="AJY74561.1"/>
    </source>
</evidence>
<dbReference type="NCBIfam" id="TIGR01146">
    <property type="entry name" value="ATPsyn_F1gamma"/>
    <property type="match status" value="1"/>
</dbReference>
<evidence type="ECO:0000256" key="6">
    <source>
        <dbReference type="ARBA" id="ARBA00022781"/>
    </source>
</evidence>
<dbReference type="Gene3D" id="1.10.287.80">
    <property type="entry name" value="ATP synthase, gamma subunit, helix hairpin domain"/>
    <property type="match status" value="2"/>
</dbReference>
<dbReference type="PANTHER" id="PTHR11693:SF22">
    <property type="entry name" value="ATP SYNTHASE SUBUNIT GAMMA, MITOCHONDRIAL"/>
    <property type="match status" value="1"/>
</dbReference>
<dbReference type="HAMAP" id="MF_00815">
    <property type="entry name" value="ATP_synth_gamma_bact"/>
    <property type="match status" value="1"/>
</dbReference>
<keyword evidence="4 11" id="KW-0813">Transport</keyword>
<evidence type="ECO:0000256" key="8">
    <source>
        <dbReference type="ARBA" id="ARBA00023136"/>
    </source>
</evidence>
<dbReference type="Gene3D" id="3.40.1380.10">
    <property type="match status" value="1"/>
</dbReference>
<accession>A0A0D5NH00</accession>
<dbReference type="HOGENOM" id="CLU_050669_0_1_9"/>
<keyword evidence="13" id="KW-1185">Reference proteome</keyword>
<dbReference type="Proteomes" id="UP000032633">
    <property type="component" value="Chromosome"/>
</dbReference>
<dbReference type="PATRIC" id="fig|1126833.4.peg.1819"/>
<evidence type="ECO:0000256" key="3">
    <source>
        <dbReference type="ARBA" id="ARBA00007681"/>
    </source>
</evidence>
<dbReference type="PROSITE" id="PS00153">
    <property type="entry name" value="ATPASE_GAMMA"/>
    <property type="match status" value="1"/>
</dbReference>
<comment type="similarity">
    <text evidence="3 11">Belongs to the ATPase gamma chain family.</text>
</comment>
<keyword evidence="7 11" id="KW-0406">Ion transport</keyword>
<dbReference type="PANTHER" id="PTHR11693">
    <property type="entry name" value="ATP SYNTHASE GAMMA CHAIN"/>
    <property type="match status" value="1"/>
</dbReference>
<dbReference type="GO" id="GO:0005886">
    <property type="term" value="C:plasma membrane"/>
    <property type="evidence" value="ECO:0007669"/>
    <property type="project" value="UniProtKB-SubCell"/>
</dbReference>
<reference evidence="12 13" key="1">
    <citation type="journal article" date="2015" name="J. Biotechnol.">
        <title>Complete genome sequence of Paenibacillus beijingensis 7188(T) (=DSM 24997(T)), a novel rhizobacterium from jujube garden soil.</title>
        <authorList>
            <person name="Kwak Y."/>
            <person name="Shin J.H."/>
        </authorList>
    </citation>
    <scope>NUCLEOTIDE SEQUENCE [LARGE SCALE GENOMIC DNA]</scope>
    <source>
        <strain evidence="12 13">DSM 24997</strain>
    </source>
</reference>
<evidence type="ECO:0000256" key="2">
    <source>
        <dbReference type="ARBA" id="ARBA00004202"/>
    </source>
</evidence>
<dbReference type="SUPFAM" id="SSF52943">
    <property type="entry name" value="ATP synthase (F1-ATPase), gamma subunit"/>
    <property type="match status" value="1"/>
</dbReference>
<keyword evidence="6 11" id="KW-0375">Hydrogen ion transport</keyword>
<name>A0A0D5NH00_9BACL</name>
<dbReference type="InterPro" id="IPR023632">
    <property type="entry name" value="ATP_synth_F1_gsu_CS"/>
</dbReference>